<organism evidence="1 2">
    <name type="scientific">Ktedonobacter racemifer DSM 44963</name>
    <dbReference type="NCBI Taxonomy" id="485913"/>
    <lineage>
        <taxon>Bacteria</taxon>
        <taxon>Bacillati</taxon>
        <taxon>Chloroflexota</taxon>
        <taxon>Ktedonobacteria</taxon>
        <taxon>Ktedonobacterales</taxon>
        <taxon>Ktedonobacteraceae</taxon>
        <taxon>Ktedonobacter</taxon>
    </lineage>
</organism>
<dbReference type="AlphaFoldDB" id="D6TUA3"/>
<evidence type="ECO:0000313" key="1">
    <source>
        <dbReference type="EMBL" id="EFH85200.1"/>
    </source>
</evidence>
<evidence type="ECO:0000313" key="2">
    <source>
        <dbReference type="Proteomes" id="UP000004508"/>
    </source>
</evidence>
<dbReference type="InterPro" id="IPR046182">
    <property type="entry name" value="DUF6210"/>
</dbReference>
<comment type="caution">
    <text evidence="1">The sequence shown here is derived from an EMBL/GenBank/DDBJ whole genome shotgun (WGS) entry which is preliminary data.</text>
</comment>
<dbReference type="Pfam" id="PF19715">
    <property type="entry name" value="DUF6210"/>
    <property type="match status" value="1"/>
</dbReference>
<dbReference type="OrthoDB" id="72338at2"/>
<keyword evidence="2" id="KW-1185">Reference proteome</keyword>
<name>D6TUA3_KTERA</name>
<dbReference type="InParanoid" id="D6TUA3"/>
<sequence>MDRTDRKKPIISLSLNQAGVIVCVNSGVLYHHQTGGTACMQRWQEGVLLLPSDPELMREASREVYRCPIAEALQAMDWLGRMDEERATAIDTLLKSYSLTKGIAVDRKRLAEAEEAWVPVHLEPVDLALYEGFGNCQGILVWENSD</sequence>
<reference evidence="1 2" key="1">
    <citation type="journal article" date="2011" name="Stand. Genomic Sci.">
        <title>Non-contiguous finished genome sequence and contextual data of the filamentous soil bacterium Ktedonobacter racemifer type strain (SOSP1-21).</title>
        <authorList>
            <person name="Chang Y.J."/>
            <person name="Land M."/>
            <person name="Hauser L."/>
            <person name="Chertkov O."/>
            <person name="Del Rio T.G."/>
            <person name="Nolan M."/>
            <person name="Copeland A."/>
            <person name="Tice H."/>
            <person name="Cheng J.F."/>
            <person name="Lucas S."/>
            <person name="Han C."/>
            <person name="Goodwin L."/>
            <person name="Pitluck S."/>
            <person name="Ivanova N."/>
            <person name="Ovchinikova G."/>
            <person name="Pati A."/>
            <person name="Chen A."/>
            <person name="Palaniappan K."/>
            <person name="Mavromatis K."/>
            <person name="Liolios K."/>
            <person name="Brettin T."/>
            <person name="Fiebig A."/>
            <person name="Rohde M."/>
            <person name="Abt B."/>
            <person name="Goker M."/>
            <person name="Detter J.C."/>
            <person name="Woyke T."/>
            <person name="Bristow J."/>
            <person name="Eisen J.A."/>
            <person name="Markowitz V."/>
            <person name="Hugenholtz P."/>
            <person name="Kyrpides N.C."/>
            <person name="Klenk H.P."/>
            <person name="Lapidus A."/>
        </authorList>
    </citation>
    <scope>NUCLEOTIDE SEQUENCE [LARGE SCALE GENOMIC DNA]</scope>
    <source>
        <strain evidence="2">DSM 44963</strain>
    </source>
</reference>
<dbReference type="EMBL" id="ADVG01000003">
    <property type="protein sequence ID" value="EFH85200.1"/>
    <property type="molecule type" value="Genomic_DNA"/>
</dbReference>
<protein>
    <submittedName>
        <fullName evidence="1">Uncharacterized protein</fullName>
    </submittedName>
</protein>
<gene>
    <name evidence="1" type="ORF">Krac_6373</name>
</gene>
<proteinExistence type="predicted"/>
<dbReference type="eggNOG" id="ENOG5033MSR">
    <property type="taxonomic scope" value="Bacteria"/>
</dbReference>
<dbReference type="RefSeq" id="WP_007917308.1">
    <property type="nucleotide sequence ID" value="NZ_ADVG01000003.1"/>
</dbReference>
<dbReference type="Proteomes" id="UP000004508">
    <property type="component" value="Unassembled WGS sequence"/>
</dbReference>
<accession>D6TUA3</accession>